<comment type="similarity">
    <text evidence="1">Belongs to the cytochrome c family.</text>
</comment>
<gene>
    <name evidence="3" type="ORF">FD754_001463</name>
</gene>
<dbReference type="SUPFAM" id="SSF46626">
    <property type="entry name" value="Cytochrome c"/>
    <property type="match status" value="1"/>
</dbReference>
<name>A0A5N3W7U6_MUNMU</name>
<dbReference type="GO" id="GO:0020037">
    <property type="term" value="F:heme binding"/>
    <property type="evidence" value="ECO:0007669"/>
    <property type="project" value="InterPro"/>
</dbReference>
<dbReference type="InterPro" id="IPR036909">
    <property type="entry name" value="Cyt_c-like_dom_sf"/>
</dbReference>
<organism evidence="3 4">
    <name type="scientific">Muntiacus muntjak</name>
    <name type="common">Barking deer</name>
    <name type="synonym">Indian muntjac</name>
    <dbReference type="NCBI Taxonomy" id="9888"/>
    <lineage>
        <taxon>Eukaryota</taxon>
        <taxon>Metazoa</taxon>
        <taxon>Chordata</taxon>
        <taxon>Craniata</taxon>
        <taxon>Vertebrata</taxon>
        <taxon>Euteleostomi</taxon>
        <taxon>Mammalia</taxon>
        <taxon>Eutheria</taxon>
        <taxon>Laurasiatheria</taxon>
        <taxon>Artiodactyla</taxon>
        <taxon>Ruminantia</taxon>
        <taxon>Pecora</taxon>
        <taxon>Cervidae</taxon>
        <taxon>Muntiacinae</taxon>
        <taxon>Muntiacus</taxon>
    </lineage>
</organism>
<evidence type="ECO:0000256" key="2">
    <source>
        <dbReference type="SAM" id="MobiDB-lite"/>
    </source>
</evidence>
<comment type="caution">
    <text evidence="3">The sequence shown here is derived from an EMBL/GenBank/DDBJ whole genome shotgun (WGS) entry which is preliminary data.</text>
</comment>
<evidence type="ECO:0000256" key="1">
    <source>
        <dbReference type="ARBA" id="ARBA00006488"/>
    </source>
</evidence>
<dbReference type="AlphaFoldDB" id="A0A5N3W7U6"/>
<sequence>MGDVEKGRNVFVQKCAQRYKTGPDLPALFGRKREGVSRGEETDGHLENPRASVPGTKVIFADIQEGERGALIAYFKKAPKG</sequence>
<feature type="region of interest" description="Disordered" evidence="2">
    <location>
        <begin position="26"/>
        <end position="51"/>
    </location>
</feature>
<accession>A0A5N3W7U6</accession>
<dbReference type="EMBL" id="VCEA01000001">
    <property type="protein sequence ID" value="KAB0357307.1"/>
    <property type="molecule type" value="Genomic_DNA"/>
</dbReference>
<dbReference type="GO" id="GO:0009055">
    <property type="term" value="F:electron transfer activity"/>
    <property type="evidence" value="ECO:0007669"/>
    <property type="project" value="InterPro"/>
</dbReference>
<evidence type="ECO:0000313" key="4">
    <source>
        <dbReference type="Proteomes" id="UP000326458"/>
    </source>
</evidence>
<protein>
    <submittedName>
        <fullName evidence="3">Uncharacterized protein</fullName>
    </submittedName>
</protein>
<dbReference type="Gene3D" id="1.10.760.10">
    <property type="entry name" value="Cytochrome c-like domain"/>
    <property type="match status" value="1"/>
</dbReference>
<keyword evidence="4" id="KW-1185">Reference proteome</keyword>
<proteinExistence type="inferred from homology"/>
<dbReference type="Proteomes" id="UP000326458">
    <property type="component" value="Unassembled WGS sequence"/>
</dbReference>
<evidence type="ECO:0000313" key="3">
    <source>
        <dbReference type="EMBL" id="KAB0357307.1"/>
    </source>
</evidence>
<reference evidence="3 4" key="1">
    <citation type="submission" date="2019-06" db="EMBL/GenBank/DDBJ databases">
        <title>Discovery of a novel chromosome fission-fusion reversal in muntjac.</title>
        <authorList>
            <person name="Mudd A.B."/>
            <person name="Bredeson J.V."/>
            <person name="Baum R."/>
            <person name="Hockemeyer D."/>
            <person name="Rokhsar D.S."/>
        </authorList>
    </citation>
    <scope>NUCLEOTIDE SEQUENCE [LARGE SCALE GENOMIC DNA]</scope>
    <source>
        <strain evidence="3">UTSW_UCB_Mm</strain>
        <tissue evidence="3">Fibroblast cell line</tissue>
    </source>
</reference>
<feature type="compositionally biased region" description="Basic and acidic residues" evidence="2">
    <location>
        <begin position="31"/>
        <end position="48"/>
    </location>
</feature>